<accession>A0A9D3MDH4</accession>
<evidence type="ECO:0000313" key="3">
    <source>
        <dbReference type="Proteomes" id="UP001044222"/>
    </source>
</evidence>
<evidence type="ECO:0000256" key="1">
    <source>
        <dbReference type="SAM" id="MobiDB-lite"/>
    </source>
</evidence>
<keyword evidence="3" id="KW-1185">Reference proteome</keyword>
<comment type="caution">
    <text evidence="2">The sequence shown here is derived from an EMBL/GenBank/DDBJ whole genome shotgun (WGS) entry which is preliminary data.</text>
</comment>
<reference evidence="2" key="1">
    <citation type="submission" date="2021-01" db="EMBL/GenBank/DDBJ databases">
        <title>A chromosome-scale assembly of European eel, Anguilla anguilla.</title>
        <authorList>
            <person name="Henkel C."/>
            <person name="Jong-Raadsen S.A."/>
            <person name="Dufour S."/>
            <person name="Weltzien F.-A."/>
            <person name="Palstra A.P."/>
            <person name="Pelster B."/>
            <person name="Spaink H.P."/>
            <person name="Van Den Thillart G.E."/>
            <person name="Jansen H."/>
            <person name="Zahm M."/>
            <person name="Klopp C."/>
            <person name="Cedric C."/>
            <person name="Louis A."/>
            <person name="Berthelot C."/>
            <person name="Parey E."/>
            <person name="Roest Crollius H."/>
            <person name="Montfort J."/>
            <person name="Robinson-Rechavi M."/>
            <person name="Bucao C."/>
            <person name="Bouchez O."/>
            <person name="Gislard M."/>
            <person name="Lluch J."/>
            <person name="Milhes M."/>
            <person name="Lampietro C."/>
            <person name="Lopez Roques C."/>
            <person name="Donnadieu C."/>
            <person name="Braasch I."/>
            <person name="Desvignes T."/>
            <person name="Postlethwait J."/>
            <person name="Bobe J."/>
            <person name="Guiguen Y."/>
            <person name="Dirks R."/>
        </authorList>
    </citation>
    <scope>NUCLEOTIDE SEQUENCE</scope>
    <source>
        <strain evidence="2">Tag_6206</strain>
        <tissue evidence="2">Liver</tissue>
    </source>
</reference>
<dbReference type="Proteomes" id="UP001044222">
    <property type="component" value="Chromosome 6"/>
</dbReference>
<gene>
    <name evidence="2" type="ORF">ANANG_G00121240</name>
</gene>
<dbReference type="AlphaFoldDB" id="A0A9D3MDH4"/>
<feature type="region of interest" description="Disordered" evidence="1">
    <location>
        <begin position="25"/>
        <end position="71"/>
    </location>
</feature>
<protein>
    <submittedName>
        <fullName evidence="2">Uncharacterized protein</fullName>
    </submittedName>
</protein>
<sequence>MKRQEEDTEHPRPLWGLFRRESTRSVRVQPWGTARRDPAVLSGVSRPARLCHAPQRRASPAPPRRGRLDVVGAGRGVVRGFRLELRPGGRPCRRPEPVLGTPSSSAPSASLVSRLSSTARGPPAPCACLRLPLPASLRGGHGESAPACPPCRPEPKRGREPGPDFQLLSMPLHTQPPPHPPNCTKNS</sequence>
<feature type="compositionally biased region" description="Low complexity" evidence="1">
    <location>
        <begin position="101"/>
        <end position="138"/>
    </location>
</feature>
<feature type="region of interest" description="Disordered" evidence="1">
    <location>
        <begin position="85"/>
        <end position="187"/>
    </location>
</feature>
<dbReference type="EMBL" id="JAFIRN010000006">
    <property type="protein sequence ID" value="KAG5847021.1"/>
    <property type="molecule type" value="Genomic_DNA"/>
</dbReference>
<organism evidence="2 3">
    <name type="scientific">Anguilla anguilla</name>
    <name type="common">European freshwater eel</name>
    <name type="synonym">Muraena anguilla</name>
    <dbReference type="NCBI Taxonomy" id="7936"/>
    <lineage>
        <taxon>Eukaryota</taxon>
        <taxon>Metazoa</taxon>
        <taxon>Chordata</taxon>
        <taxon>Craniata</taxon>
        <taxon>Vertebrata</taxon>
        <taxon>Euteleostomi</taxon>
        <taxon>Actinopterygii</taxon>
        <taxon>Neopterygii</taxon>
        <taxon>Teleostei</taxon>
        <taxon>Anguilliformes</taxon>
        <taxon>Anguillidae</taxon>
        <taxon>Anguilla</taxon>
    </lineage>
</organism>
<name>A0A9D3MDH4_ANGAN</name>
<evidence type="ECO:0000313" key="2">
    <source>
        <dbReference type="EMBL" id="KAG5847021.1"/>
    </source>
</evidence>
<feature type="compositionally biased region" description="Basic and acidic residues" evidence="1">
    <location>
        <begin position="153"/>
        <end position="162"/>
    </location>
</feature>
<proteinExistence type="predicted"/>